<dbReference type="PANTHER" id="PTHR10909">
    <property type="entry name" value="ELECTRON TRANSPORT OXIDOREDUCTASE"/>
    <property type="match status" value="1"/>
</dbReference>
<dbReference type="InterPro" id="IPR002655">
    <property type="entry name" value="Acyl-CoA_oxidase_C"/>
</dbReference>
<keyword evidence="8" id="KW-0560">Oxidoreductase</keyword>
<dbReference type="InterPro" id="IPR029320">
    <property type="entry name" value="Acyl-CoA_ox_N"/>
</dbReference>
<feature type="domain" description="Acyl-coenzyme A oxidase N-terminal" evidence="16">
    <location>
        <begin position="52"/>
        <end position="171"/>
    </location>
</feature>
<dbReference type="InterPro" id="IPR037069">
    <property type="entry name" value="AcylCoA_DH/ox_N_sf"/>
</dbReference>
<evidence type="ECO:0000256" key="4">
    <source>
        <dbReference type="ARBA" id="ARBA00006288"/>
    </source>
</evidence>
<evidence type="ECO:0000256" key="7">
    <source>
        <dbReference type="ARBA" id="ARBA00022832"/>
    </source>
</evidence>
<dbReference type="Proteomes" id="UP000054408">
    <property type="component" value="Unassembled WGS sequence"/>
</dbReference>
<feature type="binding site" evidence="13">
    <location>
        <position position="178"/>
    </location>
    <ligand>
        <name>FAD</name>
        <dbReference type="ChEBI" id="CHEBI:57692"/>
    </ligand>
</feature>
<keyword evidence="5 11" id="KW-0285">Flavoprotein</keyword>
<evidence type="ECO:0000256" key="13">
    <source>
        <dbReference type="PIRSR" id="PIRSR000168-2"/>
    </source>
</evidence>
<dbReference type="PIRSF" id="PIRSF000168">
    <property type="entry name" value="Acyl-CoA_oxidase"/>
    <property type="match status" value="1"/>
</dbReference>
<dbReference type="InterPro" id="IPR046373">
    <property type="entry name" value="Acyl-CoA_Oxase/DH_mid-dom_sf"/>
</dbReference>
<evidence type="ECO:0000313" key="18">
    <source>
        <dbReference type="EMBL" id="KNC46000.1"/>
    </source>
</evidence>
<feature type="active site" description="Proton acceptor" evidence="12">
    <location>
        <position position="464"/>
    </location>
</feature>
<evidence type="ECO:0000256" key="3">
    <source>
        <dbReference type="ARBA" id="ARBA00004275"/>
    </source>
</evidence>
<dbReference type="InterPro" id="IPR036250">
    <property type="entry name" value="AcylCo_DH-like_C"/>
</dbReference>
<evidence type="ECO:0000259" key="15">
    <source>
        <dbReference type="Pfam" id="PF02770"/>
    </source>
</evidence>
<dbReference type="InterPro" id="IPR012258">
    <property type="entry name" value="Acyl-CoA_oxidase"/>
</dbReference>
<sequence>MTSFQDISPDVAPALLPAYRELLPATAEEAAANPSAESLDLAAERARSWLPVEELTAILEGGEDKVAAKQAARKILEDSGLAALKAGLPKYYVPRAEAVANAHARQAALLEAAEGAGLDVTDPKVLYALREHVHDELPTDLQWVMFSPNIGVLFDEEQVAKWKPAADSYAILGAYAQTELGHGSNVRGLQTTATYDPETDEFVIETPDLAALKWWPGTLGKTANYAVVYARLLLNGTDHGIHNFLVPLRDRETHELLPGVYTGDIGPKLGYNMQDNGWAVFNKVRIPRENMAMKYARVTREGEYEPARGASRKLLYSSMLGVRAFIVASSGTELSAAVTIALRYSAVRRQGFKDGSDSDEYAVIEYPLQQFRLFPLLAASYVFKFMGATIHELHEELLTAIEDNSSLAVLPDLHATSSGLKAVCSTIKAAGIEECRLACGGHGYLRASGFPDLYTHGVHHNTVEGDNYMITGQTTKYLLKVFTAAATAGSPDKAREVLDSLSARFQYLGEALALAADKPSPRASAATTSEWRRPETLETAFGHRAAFKLASLASQLRKAVASDGVSQAEAWRVALIEVNQVAWAHSMFVLVQNYFARVAELKTDAAVASILRDLGALFALHQMETHIGDWLEDGYVSAEQAGLVRGAVRELLVELRPHTIRLVDAFDHSDEKLGSVLGRFDGDVYRALFVASSYSTLNKDEPSKVWKATLKDMMDAGARRVGPGMLASSL</sequence>
<name>A0A0L0D1I4_THETB</name>
<dbReference type="GO" id="GO:0055088">
    <property type="term" value="P:lipid homeostasis"/>
    <property type="evidence" value="ECO:0007669"/>
    <property type="project" value="TreeGrafter"/>
</dbReference>
<evidence type="ECO:0000256" key="9">
    <source>
        <dbReference type="ARBA" id="ARBA00023098"/>
    </source>
</evidence>
<dbReference type="InterPro" id="IPR009100">
    <property type="entry name" value="AcylCoA_DH/oxidase_NM_dom_sf"/>
</dbReference>
<evidence type="ECO:0000259" key="14">
    <source>
        <dbReference type="Pfam" id="PF01756"/>
    </source>
</evidence>
<dbReference type="GO" id="GO:0071949">
    <property type="term" value="F:FAD binding"/>
    <property type="evidence" value="ECO:0007669"/>
    <property type="project" value="InterPro"/>
</dbReference>
<protein>
    <recommendedName>
        <fullName evidence="11">Acyl-coenzyme A oxidase</fullName>
    </recommendedName>
</protein>
<keyword evidence="7" id="KW-0276">Fatty acid metabolism</keyword>
<dbReference type="PANTHER" id="PTHR10909:SF250">
    <property type="entry name" value="PEROXISOMAL ACYL-COENZYME A OXIDASE 1"/>
    <property type="match status" value="1"/>
</dbReference>
<feature type="domain" description="Acyl-CoA oxidase/dehydrogenase middle" evidence="15">
    <location>
        <begin position="174"/>
        <end position="284"/>
    </location>
</feature>
<organism evidence="18 19">
    <name type="scientific">Thecamonas trahens ATCC 50062</name>
    <dbReference type="NCBI Taxonomy" id="461836"/>
    <lineage>
        <taxon>Eukaryota</taxon>
        <taxon>Apusozoa</taxon>
        <taxon>Apusomonadida</taxon>
        <taxon>Apusomonadidae</taxon>
        <taxon>Thecamonas</taxon>
    </lineage>
</organism>
<comment type="catalytic activity">
    <reaction evidence="1">
        <text>a 2,3-saturated acyl-CoA + O2 = a (2E)-enoyl-CoA + H2O2</text>
        <dbReference type="Rhea" id="RHEA:38959"/>
        <dbReference type="ChEBI" id="CHEBI:15379"/>
        <dbReference type="ChEBI" id="CHEBI:16240"/>
        <dbReference type="ChEBI" id="CHEBI:58856"/>
        <dbReference type="ChEBI" id="CHEBI:65111"/>
        <dbReference type="EC" id="1.3.3.6"/>
    </reaction>
</comment>
<evidence type="ECO:0000259" key="17">
    <source>
        <dbReference type="Pfam" id="PF22924"/>
    </source>
</evidence>
<evidence type="ECO:0000256" key="2">
    <source>
        <dbReference type="ARBA" id="ARBA00001974"/>
    </source>
</evidence>
<dbReference type="GeneID" id="25559938"/>
<dbReference type="FunFam" id="2.40.110.10:FF:000003">
    <property type="entry name" value="Acyl-coenzyme A oxidase"/>
    <property type="match status" value="1"/>
</dbReference>
<feature type="domain" description="Acyl-CoA oxidase C-terminal" evidence="14">
    <location>
        <begin position="534"/>
        <end position="714"/>
    </location>
</feature>
<gene>
    <name evidence="18" type="ORF">AMSG_00118</name>
</gene>
<evidence type="ECO:0000259" key="16">
    <source>
        <dbReference type="Pfam" id="PF14749"/>
    </source>
</evidence>
<feature type="binding site" evidence="13">
    <location>
        <position position="217"/>
    </location>
    <ligand>
        <name>FAD</name>
        <dbReference type="ChEBI" id="CHEBI:57692"/>
    </ligand>
</feature>
<dbReference type="Pfam" id="PF14749">
    <property type="entry name" value="Acyl-CoA_ox_N"/>
    <property type="match status" value="1"/>
</dbReference>
<dbReference type="GO" id="GO:0005504">
    <property type="term" value="F:fatty acid binding"/>
    <property type="evidence" value="ECO:0007669"/>
    <property type="project" value="TreeGrafter"/>
</dbReference>
<comment type="similarity">
    <text evidence="4 11">Belongs to the acyl-CoA oxidase family.</text>
</comment>
<dbReference type="Pfam" id="PF01756">
    <property type="entry name" value="ACOX"/>
    <property type="match status" value="1"/>
</dbReference>
<dbReference type="OMA" id="GINHEYM"/>
<dbReference type="GO" id="GO:0003997">
    <property type="term" value="F:acyl-CoA oxidase activity"/>
    <property type="evidence" value="ECO:0007669"/>
    <property type="project" value="UniProtKB-EC"/>
</dbReference>
<keyword evidence="9" id="KW-0443">Lipid metabolism</keyword>
<dbReference type="eggNOG" id="KOG0136">
    <property type="taxonomic scope" value="Eukaryota"/>
</dbReference>
<dbReference type="Gene3D" id="2.40.110.10">
    <property type="entry name" value="Butyryl-CoA Dehydrogenase, subunit A, domain 2"/>
    <property type="match status" value="1"/>
</dbReference>
<dbReference type="Gene3D" id="1.20.140.10">
    <property type="entry name" value="Butyryl-CoA Dehydrogenase, subunit A, domain 3"/>
    <property type="match status" value="2"/>
</dbReference>
<dbReference type="FunFam" id="1.20.140.10:FF:000013">
    <property type="entry name" value="Acyl-coenzyme A oxidase"/>
    <property type="match status" value="1"/>
</dbReference>
<dbReference type="RefSeq" id="XP_013762980.1">
    <property type="nucleotide sequence ID" value="XM_013907526.1"/>
</dbReference>
<comment type="cofactor">
    <cofactor evidence="2">
        <name>FAD</name>
        <dbReference type="ChEBI" id="CHEBI:57692"/>
    </cofactor>
</comment>
<evidence type="ECO:0000256" key="6">
    <source>
        <dbReference type="ARBA" id="ARBA00022827"/>
    </source>
</evidence>
<dbReference type="Pfam" id="PF02770">
    <property type="entry name" value="Acyl-CoA_dh_M"/>
    <property type="match status" value="1"/>
</dbReference>
<evidence type="ECO:0000256" key="8">
    <source>
        <dbReference type="ARBA" id="ARBA00023002"/>
    </source>
</evidence>
<reference evidence="18 19" key="1">
    <citation type="submission" date="2010-05" db="EMBL/GenBank/DDBJ databases">
        <title>The Genome Sequence of Thecamonas trahens ATCC 50062.</title>
        <authorList>
            <consortium name="The Broad Institute Genome Sequencing Platform"/>
            <person name="Russ C."/>
            <person name="Cuomo C."/>
            <person name="Shea T."/>
            <person name="Young S.K."/>
            <person name="Zeng Q."/>
            <person name="Koehrsen M."/>
            <person name="Haas B."/>
            <person name="Borodovsky M."/>
            <person name="Guigo R."/>
            <person name="Alvarado L."/>
            <person name="Berlin A."/>
            <person name="Bochicchio J."/>
            <person name="Borenstein D."/>
            <person name="Chapman S."/>
            <person name="Chen Z."/>
            <person name="Freedman E."/>
            <person name="Gellesch M."/>
            <person name="Goldberg J."/>
            <person name="Griggs A."/>
            <person name="Gujja S."/>
            <person name="Heilman E."/>
            <person name="Heiman D."/>
            <person name="Hepburn T."/>
            <person name="Howarth C."/>
            <person name="Jen D."/>
            <person name="Larson L."/>
            <person name="Mehta T."/>
            <person name="Park D."/>
            <person name="Pearson M."/>
            <person name="Roberts A."/>
            <person name="Saif S."/>
            <person name="Shenoy N."/>
            <person name="Sisk P."/>
            <person name="Stolte C."/>
            <person name="Sykes S."/>
            <person name="Thomson T."/>
            <person name="Walk T."/>
            <person name="White J."/>
            <person name="Yandava C."/>
            <person name="Burger G."/>
            <person name="Gray M.W."/>
            <person name="Holland P.W.H."/>
            <person name="King N."/>
            <person name="Lang F.B.F."/>
            <person name="Roger A.J."/>
            <person name="Ruiz-Trillo I."/>
            <person name="Lander E."/>
            <person name="Nusbaum C."/>
        </authorList>
    </citation>
    <scope>NUCLEOTIDE SEQUENCE [LARGE SCALE GENOMIC DNA]</scope>
    <source>
        <strain evidence="18 19">ATCC 50062</strain>
    </source>
</reference>
<evidence type="ECO:0000313" key="19">
    <source>
        <dbReference type="Proteomes" id="UP000054408"/>
    </source>
</evidence>
<dbReference type="STRING" id="461836.A0A0L0D1I4"/>
<dbReference type="AlphaFoldDB" id="A0A0L0D1I4"/>
<dbReference type="SUPFAM" id="SSF47203">
    <property type="entry name" value="Acyl-CoA dehydrogenase C-terminal domain-like"/>
    <property type="match status" value="2"/>
</dbReference>
<proteinExistence type="inferred from homology"/>
<feature type="domain" description="Acyl-CoA oxidase C-alpha1" evidence="17">
    <location>
        <begin position="316"/>
        <end position="479"/>
    </location>
</feature>
<keyword evidence="6 11" id="KW-0274">FAD</keyword>
<evidence type="ECO:0000256" key="5">
    <source>
        <dbReference type="ARBA" id="ARBA00022630"/>
    </source>
</evidence>
<dbReference type="GO" id="GO:0033540">
    <property type="term" value="P:fatty acid beta-oxidation using acyl-CoA oxidase"/>
    <property type="evidence" value="ECO:0007669"/>
    <property type="project" value="TreeGrafter"/>
</dbReference>
<dbReference type="SUPFAM" id="SSF56645">
    <property type="entry name" value="Acyl-CoA dehydrogenase NM domain-like"/>
    <property type="match status" value="1"/>
</dbReference>
<keyword evidence="19" id="KW-1185">Reference proteome</keyword>
<dbReference type="EMBL" id="GL349433">
    <property type="protein sequence ID" value="KNC46000.1"/>
    <property type="molecule type" value="Genomic_DNA"/>
</dbReference>
<comment type="subcellular location">
    <subcellularLocation>
        <location evidence="3">Peroxisome</location>
    </subcellularLocation>
</comment>
<dbReference type="InterPro" id="IPR006091">
    <property type="entry name" value="Acyl-CoA_Oxase/DH_mid-dom"/>
</dbReference>
<keyword evidence="10" id="KW-0576">Peroxisome</keyword>
<dbReference type="OrthoDB" id="538336at2759"/>
<dbReference type="GO" id="GO:0005777">
    <property type="term" value="C:peroxisome"/>
    <property type="evidence" value="ECO:0007669"/>
    <property type="project" value="UniProtKB-SubCell"/>
</dbReference>
<evidence type="ECO:0000256" key="1">
    <source>
        <dbReference type="ARBA" id="ARBA00001201"/>
    </source>
</evidence>
<evidence type="ECO:0000256" key="12">
    <source>
        <dbReference type="PIRSR" id="PIRSR000168-1"/>
    </source>
</evidence>
<evidence type="ECO:0000256" key="10">
    <source>
        <dbReference type="ARBA" id="ARBA00023140"/>
    </source>
</evidence>
<dbReference type="Gene3D" id="1.10.540.10">
    <property type="entry name" value="Acyl-CoA dehydrogenase/oxidase, N-terminal domain"/>
    <property type="match status" value="1"/>
</dbReference>
<evidence type="ECO:0000256" key="11">
    <source>
        <dbReference type="PIRNR" id="PIRNR000168"/>
    </source>
</evidence>
<dbReference type="FunFam" id="1.20.140.10:FF:000015">
    <property type="entry name" value="Acyl-coenzyme A oxidase"/>
    <property type="match status" value="1"/>
</dbReference>
<accession>A0A0L0D1I4</accession>
<dbReference type="InterPro" id="IPR055060">
    <property type="entry name" value="ACOX_C_alpha1"/>
</dbReference>
<dbReference type="Pfam" id="PF22924">
    <property type="entry name" value="ACOX_C_alpha1"/>
    <property type="match status" value="1"/>
</dbReference>